<proteinExistence type="inferred from homology"/>
<evidence type="ECO:0000313" key="4">
    <source>
        <dbReference type="Proteomes" id="UP000287243"/>
    </source>
</evidence>
<dbReference type="Gene3D" id="3.40.1440.10">
    <property type="entry name" value="GIY-YIG endonuclease"/>
    <property type="match status" value="1"/>
</dbReference>
<dbReference type="InterPro" id="IPR000305">
    <property type="entry name" value="GIY-YIG_endonuc"/>
</dbReference>
<keyword evidence="4" id="KW-1185">Reference proteome</keyword>
<dbReference type="SUPFAM" id="SSF82771">
    <property type="entry name" value="GIY-YIG endonuclease"/>
    <property type="match status" value="1"/>
</dbReference>
<dbReference type="RefSeq" id="WP_128700724.1">
    <property type="nucleotide sequence ID" value="NZ_CP019384.1"/>
</dbReference>
<gene>
    <name evidence="3" type="ORF">BU251_08510</name>
</gene>
<dbReference type="InterPro" id="IPR035901">
    <property type="entry name" value="GIY-YIG_endonuc_sf"/>
</dbReference>
<accession>A0A410P6I1</accession>
<organism evidence="3 4">
    <name type="scientific">Velamenicoccus archaeovorus</name>
    <dbReference type="NCBI Taxonomy" id="1930593"/>
    <lineage>
        <taxon>Bacteria</taxon>
        <taxon>Pseudomonadati</taxon>
        <taxon>Candidatus Omnitrophota</taxon>
        <taxon>Candidatus Velamenicoccus</taxon>
    </lineage>
</organism>
<evidence type="ECO:0000313" key="3">
    <source>
        <dbReference type="EMBL" id="QAT17760.1"/>
    </source>
</evidence>
<dbReference type="AlphaFoldDB" id="A0A410P6I1"/>
<dbReference type="PANTHER" id="PTHR34477">
    <property type="entry name" value="UPF0213 PROTEIN YHBQ"/>
    <property type="match status" value="1"/>
</dbReference>
<dbReference type="PANTHER" id="PTHR34477:SF1">
    <property type="entry name" value="UPF0213 PROTEIN YHBQ"/>
    <property type="match status" value="1"/>
</dbReference>
<evidence type="ECO:0000259" key="2">
    <source>
        <dbReference type="PROSITE" id="PS50164"/>
    </source>
</evidence>
<dbReference type="Proteomes" id="UP000287243">
    <property type="component" value="Chromosome"/>
</dbReference>
<dbReference type="Pfam" id="PF01541">
    <property type="entry name" value="GIY-YIG"/>
    <property type="match status" value="1"/>
</dbReference>
<comment type="similarity">
    <text evidence="1">Belongs to the UPF0213 family.</text>
</comment>
<dbReference type="InterPro" id="IPR050190">
    <property type="entry name" value="UPF0213_domain"/>
</dbReference>
<protein>
    <recommendedName>
        <fullName evidence="2">GIY-YIG domain-containing protein</fullName>
    </recommendedName>
</protein>
<dbReference type="CDD" id="cd10449">
    <property type="entry name" value="GIY-YIG_SLX1_like"/>
    <property type="match status" value="1"/>
</dbReference>
<feature type="domain" description="GIY-YIG" evidence="2">
    <location>
        <begin position="1"/>
        <end position="74"/>
    </location>
</feature>
<dbReference type="KEGG" id="vai:BU251_08510"/>
<dbReference type="PROSITE" id="PS50164">
    <property type="entry name" value="GIY_YIG"/>
    <property type="match status" value="1"/>
</dbReference>
<name>A0A410P6I1_VELA1</name>
<sequence length="85" mass="10000">MCFVYILENKAGQHYTGSCKDLDTRIKKHNQNSVRSTKNKGPWKIIHQESFDNTTAARKRENEIKRHKDIRYFLSSVNRPLVPIV</sequence>
<dbReference type="OrthoDB" id="5402497at2"/>
<dbReference type="EMBL" id="CP019384">
    <property type="protein sequence ID" value="QAT17760.1"/>
    <property type="molecule type" value="Genomic_DNA"/>
</dbReference>
<reference evidence="3 4" key="1">
    <citation type="submission" date="2017-01" db="EMBL/GenBank/DDBJ databases">
        <title>First insights into the biology of 'candidatus Vampirococcus archaeovorus'.</title>
        <authorList>
            <person name="Kizina J."/>
            <person name="Jordan S."/>
            <person name="Stueber K."/>
            <person name="Reinhardt R."/>
            <person name="Harder J."/>
        </authorList>
    </citation>
    <scope>NUCLEOTIDE SEQUENCE [LARGE SCALE GENOMIC DNA]</scope>
    <source>
        <strain evidence="3 4">LiM</strain>
    </source>
</reference>
<evidence type="ECO:0000256" key="1">
    <source>
        <dbReference type="ARBA" id="ARBA00007435"/>
    </source>
</evidence>